<reference evidence="8 9" key="1">
    <citation type="submission" date="2018-07" db="EMBL/GenBank/DDBJ databases">
        <title>Arthrobacter sp. nov., isolated from raw cow's milk with high bacterial count.</title>
        <authorList>
            <person name="Hahne J."/>
            <person name="Isele D."/>
            <person name="Lipski A."/>
        </authorList>
    </citation>
    <scope>NUCLEOTIDE SEQUENCE [LARGE SCALE GENOMIC DNA]</scope>
    <source>
        <strain evidence="8 9">JZ R-183</strain>
    </source>
</reference>
<feature type="compositionally biased region" description="Basic and acidic residues" evidence="5">
    <location>
        <begin position="368"/>
        <end position="432"/>
    </location>
</feature>
<feature type="compositionally biased region" description="Low complexity" evidence="5">
    <location>
        <begin position="480"/>
        <end position="491"/>
    </location>
</feature>
<evidence type="ECO:0000256" key="3">
    <source>
        <dbReference type="ARBA" id="ARBA00022801"/>
    </source>
</evidence>
<dbReference type="EMBL" id="QQXL01000008">
    <property type="protein sequence ID" value="RKW69579.1"/>
    <property type="molecule type" value="Genomic_DNA"/>
</dbReference>
<dbReference type="PROSITE" id="PS51935">
    <property type="entry name" value="NLPC_P60"/>
    <property type="match status" value="1"/>
</dbReference>
<dbReference type="GO" id="GO:0006508">
    <property type="term" value="P:proteolysis"/>
    <property type="evidence" value="ECO:0007669"/>
    <property type="project" value="UniProtKB-KW"/>
</dbReference>
<keyword evidence="4" id="KW-0788">Thiol protease</keyword>
<keyword evidence="6" id="KW-0732">Signal</keyword>
<keyword evidence="3" id="KW-0378">Hydrolase</keyword>
<feature type="region of interest" description="Disordered" evidence="5">
    <location>
        <begin position="272"/>
        <end position="524"/>
    </location>
</feature>
<sequence length="646" mass="67890">MASRLAIGVSVGTAALVAATFTGATSLAQPSNQANLALTAATNQQIQVASVPSEAEVNSAKVDPAAKKTMAERLQRELDTTSSAVEKIAERAQSSWDALTEAQQKAIKRQELATTATTQSAAAQKRLAESQKQVGQIASESYRNGGMNPSVGELLTGDAQKALDRSQTLKNLAESRTRNLKSSESDAALASAWAKYTEAAKRESDRAVKAQTDAEADAQKEATGYRTEVQAQDSARKQLIARLAVLNGTTFKQEEAALTKRENVKREQALKAAMKAEAAKKAEEEQAARKAAAEKAAAEAKDDSAEGLPRPANVPGTEDSSADGQEEGSSAGSKTQAQKDAEAKEAAEKAAEKAEQDKANKAAAEAKAAQEKADKEADAKADAQAKADAEAKKKAQEAKDAREKAEQEQSGDNDSKDSAEEKAAEQKREQAKADAAAMAAKEKAAAQKRAAAAAAEKKSEQRKAAQKAAAQAKAKKAAAAKKAQARAAAQKAAKKAAAKRAAERAAAKKRAERASDDNGGSSSSKEAAIDWAMDIGANNYYGYIFGANGPRYFDCSSFALTAFKKSGISMTRTSTSQFKNAPKRIPLSQLKRGDLVFSSSNGGASMYHVAIYMGNGQVVHARNPSAGISPTPLSWVNNLYPLAARY</sequence>
<dbReference type="Gene3D" id="3.90.1720.10">
    <property type="entry name" value="endopeptidase domain like (from Nostoc punctiforme)"/>
    <property type="match status" value="1"/>
</dbReference>
<dbReference type="PANTHER" id="PTHR47053">
    <property type="entry name" value="MUREIN DD-ENDOPEPTIDASE MEPH-RELATED"/>
    <property type="match status" value="1"/>
</dbReference>
<feature type="region of interest" description="Disordered" evidence="5">
    <location>
        <begin position="205"/>
        <end position="233"/>
    </location>
</feature>
<feature type="signal peptide" evidence="6">
    <location>
        <begin position="1"/>
        <end position="24"/>
    </location>
</feature>
<organism evidence="8 9">
    <name type="scientific">Galactobacter caseinivorans</name>
    <dbReference type="NCBI Taxonomy" id="2676123"/>
    <lineage>
        <taxon>Bacteria</taxon>
        <taxon>Bacillati</taxon>
        <taxon>Actinomycetota</taxon>
        <taxon>Actinomycetes</taxon>
        <taxon>Micrococcales</taxon>
        <taxon>Micrococcaceae</taxon>
        <taxon>Galactobacter</taxon>
    </lineage>
</organism>
<dbReference type="RefSeq" id="WP_121485909.1">
    <property type="nucleotide sequence ID" value="NZ_QQXL01000008.1"/>
</dbReference>
<accession>A0A496PGH6</accession>
<proteinExistence type="inferred from homology"/>
<feature type="compositionally biased region" description="Basic and acidic residues" evidence="5">
    <location>
        <begin position="277"/>
        <end position="304"/>
    </location>
</feature>
<evidence type="ECO:0000256" key="2">
    <source>
        <dbReference type="ARBA" id="ARBA00022670"/>
    </source>
</evidence>
<dbReference type="PANTHER" id="PTHR47053:SF1">
    <property type="entry name" value="MUREIN DD-ENDOPEPTIDASE MEPH-RELATED"/>
    <property type="match status" value="1"/>
</dbReference>
<dbReference type="Pfam" id="PF00877">
    <property type="entry name" value="NLPC_P60"/>
    <property type="match status" value="1"/>
</dbReference>
<evidence type="ECO:0000256" key="4">
    <source>
        <dbReference type="ARBA" id="ARBA00022807"/>
    </source>
</evidence>
<evidence type="ECO:0000313" key="9">
    <source>
        <dbReference type="Proteomes" id="UP000273119"/>
    </source>
</evidence>
<dbReference type="InterPro" id="IPR000064">
    <property type="entry name" value="NLP_P60_dom"/>
</dbReference>
<dbReference type="SUPFAM" id="SSF54001">
    <property type="entry name" value="Cysteine proteinases"/>
    <property type="match status" value="1"/>
</dbReference>
<evidence type="ECO:0000259" key="7">
    <source>
        <dbReference type="PROSITE" id="PS51935"/>
    </source>
</evidence>
<protein>
    <submittedName>
        <fullName evidence="8">NlpC/P60 family protein</fullName>
    </submittedName>
</protein>
<feature type="chain" id="PRO_5038896047" evidence="6">
    <location>
        <begin position="25"/>
        <end position="646"/>
    </location>
</feature>
<comment type="caution">
    <text evidence="8">The sequence shown here is derived from an EMBL/GenBank/DDBJ whole genome shotgun (WGS) entry which is preliminary data.</text>
</comment>
<dbReference type="InterPro" id="IPR051202">
    <property type="entry name" value="Peptidase_C40"/>
</dbReference>
<evidence type="ECO:0000256" key="5">
    <source>
        <dbReference type="SAM" id="MobiDB-lite"/>
    </source>
</evidence>
<feature type="domain" description="NlpC/P60" evidence="7">
    <location>
        <begin position="522"/>
        <end position="646"/>
    </location>
</feature>
<dbReference type="Proteomes" id="UP000273119">
    <property type="component" value="Unassembled WGS sequence"/>
</dbReference>
<keyword evidence="9" id="KW-1185">Reference proteome</keyword>
<evidence type="ECO:0000256" key="1">
    <source>
        <dbReference type="ARBA" id="ARBA00007074"/>
    </source>
</evidence>
<evidence type="ECO:0000256" key="6">
    <source>
        <dbReference type="SAM" id="SignalP"/>
    </source>
</evidence>
<evidence type="ECO:0000313" key="8">
    <source>
        <dbReference type="EMBL" id="RKW69579.1"/>
    </source>
</evidence>
<dbReference type="InterPro" id="IPR038765">
    <property type="entry name" value="Papain-like_cys_pep_sf"/>
</dbReference>
<comment type="similarity">
    <text evidence="1">Belongs to the peptidase C40 family.</text>
</comment>
<name>A0A496PGH6_9MICC</name>
<dbReference type="AlphaFoldDB" id="A0A496PGH6"/>
<dbReference type="GO" id="GO:0008234">
    <property type="term" value="F:cysteine-type peptidase activity"/>
    <property type="evidence" value="ECO:0007669"/>
    <property type="project" value="UniProtKB-KW"/>
</dbReference>
<gene>
    <name evidence="8" type="ORF">DWQ67_12340</name>
</gene>
<feature type="compositionally biased region" description="Basic and acidic residues" evidence="5">
    <location>
        <begin position="337"/>
        <end position="360"/>
    </location>
</feature>
<keyword evidence="2" id="KW-0645">Protease</keyword>